<feature type="transmembrane region" description="Helical" evidence="7">
    <location>
        <begin position="356"/>
        <end position="377"/>
    </location>
</feature>
<evidence type="ECO:0000256" key="2">
    <source>
        <dbReference type="ARBA" id="ARBA00022448"/>
    </source>
</evidence>
<evidence type="ECO:0000256" key="1">
    <source>
        <dbReference type="ARBA" id="ARBA00004141"/>
    </source>
</evidence>
<evidence type="ECO:0000256" key="3">
    <source>
        <dbReference type="ARBA" id="ARBA00022692"/>
    </source>
</evidence>
<feature type="transmembrane region" description="Helical" evidence="7">
    <location>
        <begin position="389"/>
        <end position="410"/>
    </location>
</feature>
<name>A0A8J2Q0S1_9HEXA</name>
<feature type="compositionally biased region" description="Polar residues" evidence="6">
    <location>
        <begin position="8"/>
        <end position="18"/>
    </location>
</feature>
<evidence type="ECO:0000256" key="6">
    <source>
        <dbReference type="SAM" id="MobiDB-lite"/>
    </source>
</evidence>
<keyword evidence="2" id="KW-0813">Transport</keyword>
<keyword evidence="4 7" id="KW-1133">Transmembrane helix</keyword>
<evidence type="ECO:0000259" key="8">
    <source>
        <dbReference type="PROSITE" id="PS50850"/>
    </source>
</evidence>
<dbReference type="Pfam" id="PF07690">
    <property type="entry name" value="MFS_1"/>
    <property type="match status" value="1"/>
</dbReference>
<accession>A0A8J2Q0S1</accession>
<feature type="transmembrane region" description="Helical" evidence="7">
    <location>
        <begin position="182"/>
        <end position="204"/>
    </location>
</feature>
<evidence type="ECO:0000256" key="4">
    <source>
        <dbReference type="ARBA" id="ARBA00022989"/>
    </source>
</evidence>
<feature type="transmembrane region" description="Helical" evidence="7">
    <location>
        <begin position="153"/>
        <end position="175"/>
    </location>
</feature>
<feature type="transmembrane region" description="Helical" evidence="7">
    <location>
        <begin position="494"/>
        <end position="513"/>
    </location>
</feature>
<comment type="caution">
    <text evidence="9">The sequence shown here is derived from an EMBL/GenBank/DDBJ whole genome shotgun (WGS) entry which is preliminary data.</text>
</comment>
<feature type="transmembrane region" description="Helical" evidence="7">
    <location>
        <begin position="210"/>
        <end position="236"/>
    </location>
</feature>
<dbReference type="PANTHER" id="PTHR23506">
    <property type="entry name" value="GH10249P"/>
    <property type="match status" value="1"/>
</dbReference>
<evidence type="ECO:0000256" key="5">
    <source>
        <dbReference type="ARBA" id="ARBA00023136"/>
    </source>
</evidence>
<reference evidence="9" key="1">
    <citation type="submission" date="2021-06" db="EMBL/GenBank/DDBJ databases">
        <authorList>
            <person name="Hodson N. C."/>
            <person name="Mongue J. A."/>
            <person name="Jaron S. K."/>
        </authorList>
    </citation>
    <scope>NUCLEOTIDE SEQUENCE</scope>
</reference>
<gene>
    <name evidence="9" type="ORF">AFUS01_LOCUS39017</name>
</gene>
<dbReference type="EMBL" id="CAJVCH010550265">
    <property type="protein sequence ID" value="CAG7829141.1"/>
    <property type="molecule type" value="Genomic_DNA"/>
</dbReference>
<evidence type="ECO:0000313" key="9">
    <source>
        <dbReference type="EMBL" id="CAG7829141.1"/>
    </source>
</evidence>
<feature type="transmembrane region" description="Helical" evidence="7">
    <location>
        <begin position="276"/>
        <end position="300"/>
    </location>
</feature>
<evidence type="ECO:0000313" key="10">
    <source>
        <dbReference type="Proteomes" id="UP000708208"/>
    </source>
</evidence>
<evidence type="ECO:0000256" key="7">
    <source>
        <dbReference type="SAM" id="Phobius"/>
    </source>
</evidence>
<dbReference type="InterPro" id="IPR020846">
    <property type="entry name" value="MFS_dom"/>
</dbReference>
<protein>
    <recommendedName>
        <fullName evidence="8">Major facilitator superfamily (MFS) profile domain-containing protein</fullName>
    </recommendedName>
</protein>
<dbReference type="InterPro" id="IPR011701">
    <property type="entry name" value="MFS"/>
</dbReference>
<dbReference type="Proteomes" id="UP000708208">
    <property type="component" value="Unassembled WGS sequence"/>
</dbReference>
<feature type="transmembrane region" description="Helical" evidence="7">
    <location>
        <begin position="455"/>
        <end position="474"/>
    </location>
</feature>
<feature type="domain" description="Major facilitator superfamily (MFS) profile" evidence="8">
    <location>
        <begin position="116"/>
        <end position="517"/>
    </location>
</feature>
<sequence length="557" mass="60001">MEADGHNSDTSGKVNSAFDSEDVTEITDSLASPSPNKITKSFSRDTDAITVSFSSSNMDPSLIIPPFVKSKEKKSPQITFIPSDDDNDQGLFLTSLRKRREERLTYFGYTKKQWVTLLVIGFANVIATTVISMQAPFYPHEAERKGASATEYGLVFGVFELTMFVMCPVFGSLIGRAVSPKLMFCLGMFITGSCALMFGFLDYIESGTLFIVMSFICRIIQACGDSAYVTASFTIVALEFPNSVATTFATLEACAGVGLIIGPTVGGALYELGGFLLPFLSMGILLLVMAILTCIFLPVVESESSESRSERKNFWSLIRIPSVAMSAFAVLVSSSGIGFLSATLEPHVRASFSLTPMYTGLIFIIEGGMYALSAPIWGLFCDKTSQPKLITLVGSVLCFAGFTLIGPAPFMPFESILWVTCIGLAVFGLGVGASLVSGFIQSLQDALSKGFQDNISTYGLVSGLWSSSFAMGNFIGPTVGGVLLDTVGFRYGSIYILATQCIVVSLVIIFLCVSRKRNPDGTELDPLRLNETVNFKFFDEKKGRAASTSQSYGTLST</sequence>
<feature type="compositionally biased region" description="Polar residues" evidence="6">
    <location>
        <begin position="26"/>
        <end position="41"/>
    </location>
</feature>
<feature type="region of interest" description="Disordered" evidence="6">
    <location>
        <begin position="1"/>
        <end position="41"/>
    </location>
</feature>
<dbReference type="GO" id="GO:0022857">
    <property type="term" value="F:transmembrane transporter activity"/>
    <property type="evidence" value="ECO:0007669"/>
    <property type="project" value="InterPro"/>
</dbReference>
<dbReference type="OrthoDB" id="446368at2759"/>
<comment type="subcellular location">
    <subcellularLocation>
        <location evidence="1">Membrane</location>
        <topology evidence="1">Multi-pass membrane protein</topology>
    </subcellularLocation>
</comment>
<dbReference type="PROSITE" id="PS50850">
    <property type="entry name" value="MFS"/>
    <property type="match status" value="1"/>
</dbReference>
<dbReference type="InterPro" id="IPR050930">
    <property type="entry name" value="MFS_Vesicular_Transporter"/>
</dbReference>
<dbReference type="PANTHER" id="PTHR23506:SF26">
    <property type="entry name" value="MFS-TYPE TRANSPORTER SLC18B1"/>
    <property type="match status" value="1"/>
</dbReference>
<keyword evidence="5 7" id="KW-0472">Membrane</keyword>
<organism evidence="9 10">
    <name type="scientific">Allacma fusca</name>
    <dbReference type="NCBI Taxonomy" id="39272"/>
    <lineage>
        <taxon>Eukaryota</taxon>
        <taxon>Metazoa</taxon>
        <taxon>Ecdysozoa</taxon>
        <taxon>Arthropoda</taxon>
        <taxon>Hexapoda</taxon>
        <taxon>Collembola</taxon>
        <taxon>Symphypleona</taxon>
        <taxon>Sminthuridae</taxon>
        <taxon>Allacma</taxon>
    </lineage>
</organism>
<dbReference type="AlphaFoldDB" id="A0A8J2Q0S1"/>
<proteinExistence type="predicted"/>
<feature type="transmembrane region" description="Helical" evidence="7">
    <location>
        <begin position="248"/>
        <end position="270"/>
    </location>
</feature>
<feature type="transmembrane region" description="Helical" evidence="7">
    <location>
        <begin position="320"/>
        <end position="344"/>
    </location>
</feature>
<dbReference type="GO" id="GO:0016020">
    <property type="term" value="C:membrane"/>
    <property type="evidence" value="ECO:0007669"/>
    <property type="project" value="UniProtKB-SubCell"/>
</dbReference>
<feature type="transmembrane region" description="Helical" evidence="7">
    <location>
        <begin position="114"/>
        <end position="133"/>
    </location>
</feature>
<keyword evidence="10" id="KW-1185">Reference proteome</keyword>
<feature type="transmembrane region" description="Helical" evidence="7">
    <location>
        <begin position="416"/>
        <end position="443"/>
    </location>
</feature>
<keyword evidence="3 7" id="KW-0812">Transmembrane</keyword>